<comment type="caution">
    <text evidence="1">The sequence shown here is derived from an EMBL/GenBank/DDBJ whole genome shotgun (WGS) entry which is preliminary data.</text>
</comment>
<evidence type="ECO:0000313" key="1">
    <source>
        <dbReference type="EMBL" id="MFC6095788.1"/>
    </source>
</evidence>
<proteinExistence type="predicted"/>
<accession>A0ABW1PJI1</accession>
<dbReference type="Proteomes" id="UP001596287">
    <property type="component" value="Unassembled WGS sequence"/>
</dbReference>
<evidence type="ECO:0000313" key="2">
    <source>
        <dbReference type="Proteomes" id="UP001596287"/>
    </source>
</evidence>
<reference evidence="2" key="1">
    <citation type="journal article" date="2019" name="Int. J. Syst. Evol. Microbiol.">
        <title>The Global Catalogue of Microorganisms (GCM) 10K type strain sequencing project: providing services to taxonomists for standard genome sequencing and annotation.</title>
        <authorList>
            <consortium name="The Broad Institute Genomics Platform"/>
            <consortium name="The Broad Institute Genome Sequencing Center for Infectious Disease"/>
            <person name="Wu L."/>
            <person name="Ma J."/>
        </authorList>
    </citation>
    <scope>NUCLEOTIDE SEQUENCE [LARGE SCALE GENOMIC DNA]</scope>
    <source>
        <strain evidence="2">CCUG 49679</strain>
    </source>
</reference>
<protein>
    <submittedName>
        <fullName evidence="1">Uncharacterized protein</fullName>
    </submittedName>
</protein>
<gene>
    <name evidence="1" type="ORF">ACFPVY_03945</name>
</gene>
<sequence length="110" mass="12872">MEKPNYEKFDALKVYKRRKLYLGEIAEQYTREMQSLGFGLGAVAVSVPLESRIEFYLGDAPDDYLNGTSFVHQLEFDTKFYINFYPECDFQIIHTMHTEERNAIISDILS</sequence>
<dbReference type="RefSeq" id="WP_379790456.1">
    <property type="nucleotide sequence ID" value="NZ_JBHSQB010000004.1"/>
</dbReference>
<organism evidence="1 2">
    <name type="scientific">Flavobacterium qiangtangense</name>
    <dbReference type="NCBI Taxonomy" id="1442595"/>
    <lineage>
        <taxon>Bacteria</taxon>
        <taxon>Pseudomonadati</taxon>
        <taxon>Bacteroidota</taxon>
        <taxon>Flavobacteriia</taxon>
        <taxon>Flavobacteriales</taxon>
        <taxon>Flavobacteriaceae</taxon>
        <taxon>Flavobacterium</taxon>
    </lineage>
</organism>
<dbReference type="EMBL" id="JBHSQB010000004">
    <property type="protein sequence ID" value="MFC6095788.1"/>
    <property type="molecule type" value="Genomic_DNA"/>
</dbReference>
<name>A0ABW1PJI1_9FLAO</name>
<keyword evidence="2" id="KW-1185">Reference proteome</keyword>